<feature type="domain" description="Kinesin motor" evidence="9">
    <location>
        <begin position="18"/>
        <end position="353"/>
    </location>
</feature>
<dbReference type="SMART" id="SM00129">
    <property type="entry name" value="KISc"/>
    <property type="match status" value="1"/>
</dbReference>
<evidence type="ECO:0000256" key="5">
    <source>
        <dbReference type="ARBA" id="ARBA00023054"/>
    </source>
</evidence>
<sequence length="603" mass="65473">MPDASRPNSAREKHDTEAVAVGIRVRPLLPKDIAEGSRECLRKVPDEPQVVLGLDRAFTFDHVFEATAPQDRVYAECMDPLMQSVLSGHNATVLAYGQTGSGKTHTMGSSATSAEAALQSPHNDSGLFHESVGLIPRALHQLFLAITDRPGVKCTAKASFIEIYKEEVLDLLSWTTETDQLATLPIREENGIVSLTGLRQRKVSSVAEAMNVLTEGARSRSTGATAMNATSSRSHAIFTLSLELTSSGKTVSPKVNFVDLAGSERAKRTGASGERLQEGIQINKGLLALGNVINSLCERQSHVPYRDSKLTRLLQDSLGGNSRTLMLACVSPADADLEETLNTLKYANRARQIRNKPLVVQDPVQAQLAELQELVAQLQLRLAHYEGGGSALPSLSGSEINVPAAQADSLLMKRVSQLEAENEALRRRLTSLVKTGGRAALTDQSNQPAVQDVLARESSPLANVPENGLCALSHEESFSKQTSAEEDALAEEQLEEELEFQRQQGGLSEQLQGLDETLALKQALLKLTLSAESQSQGGDKEEVAALQSQLNQLEAELHGLSKERETLITQVETLRKKSVSGDEESRHDRLSSDQSEKDIRMRD</sequence>
<dbReference type="GO" id="GO:0007018">
    <property type="term" value="P:microtubule-based movement"/>
    <property type="evidence" value="ECO:0007669"/>
    <property type="project" value="InterPro"/>
</dbReference>
<feature type="region of interest" description="Disordered" evidence="8">
    <location>
        <begin position="574"/>
        <end position="603"/>
    </location>
</feature>
<dbReference type="GO" id="GO:0008017">
    <property type="term" value="F:microtubule binding"/>
    <property type="evidence" value="ECO:0007669"/>
    <property type="project" value="InterPro"/>
</dbReference>
<evidence type="ECO:0000256" key="3">
    <source>
        <dbReference type="ARBA" id="ARBA00022741"/>
    </source>
</evidence>
<organism evidence="10 11">
    <name type="scientific">Prymnesium parvum</name>
    <name type="common">Toxic golden alga</name>
    <dbReference type="NCBI Taxonomy" id="97485"/>
    <lineage>
        <taxon>Eukaryota</taxon>
        <taxon>Haptista</taxon>
        <taxon>Haptophyta</taxon>
        <taxon>Prymnesiophyceae</taxon>
        <taxon>Prymnesiales</taxon>
        <taxon>Prymnesiaceae</taxon>
        <taxon>Prymnesium</taxon>
    </lineage>
</organism>
<keyword evidence="11" id="KW-1185">Reference proteome</keyword>
<dbReference type="PRINTS" id="PR00380">
    <property type="entry name" value="KINESINHEAVY"/>
</dbReference>
<comment type="subcellular location">
    <subcellularLocation>
        <location evidence="1">Cytoplasm</location>
    </subcellularLocation>
</comment>
<name>A0AB34ITN0_PRYPA</name>
<keyword evidence="2" id="KW-0963">Cytoplasm</keyword>
<comment type="similarity">
    <text evidence="6">Belongs to the TRAFAC class myosin-kinesin ATPase superfamily. Kinesin family.</text>
</comment>
<evidence type="ECO:0000256" key="4">
    <source>
        <dbReference type="ARBA" id="ARBA00022840"/>
    </source>
</evidence>
<dbReference type="InterPro" id="IPR027640">
    <property type="entry name" value="Kinesin-like_fam"/>
</dbReference>
<protein>
    <recommendedName>
        <fullName evidence="9">Kinesin motor domain-containing protein</fullName>
    </recommendedName>
</protein>
<comment type="caution">
    <text evidence="10">The sequence shown here is derived from an EMBL/GenBank/DDBJ whole genome shotgun (WGS) entry which is preliminary data.</text>
</comment>
<dbReference type="AlphaFoldDB" id="A0AB34ITN0"/>
<dbReference type="InterPro" id="IPR027417">
    <property type="entry name" value="P-loop_NTPase"/>
</dbReference>
<dbReference type="InterPro" id="IPR036961">
    <property type="entry name" value="Kinesin_motor_dom_sf"/>
</dbReference>
<dbReference type="SUPFAM" id="SSF52540">
    <property type="entry name" value="P-loop containing nucleoside triphosphate hydrolases"/>
    <property type="match status" value="1"/>
</dbReference>
<evidence type="ECO:0000256" key="1">
    <source>
        <dbReference type="ARBA" id="ARBA00004496"/>
    </source>
</evidence>
<dbReference type="Proteomes" id="UP001515480">
    <property type="component" value="Unassembled WGS sequence"/>
</dbReference>
<feature type="binding site" evidence="6">
    <location>
        <begin position="97"/>
        <end position="104"/>
    </location>
    <ligand>
        <name>ATP</name>
        <dbReference type="ChEBI" id="CHEBI:30616"/>
    </ligand>
</feature>
<evidence type="ECO:0000313" key="10">
    <source>
        <dbReference type="EMBL" id="KAL1507337.1"/>
    </source>
</evidence>
<evidence type="ECO:0000259" key="9">
    <source>
        <dbReference type="PROSITE" id="PS50067"/>
    </source>
</evidence>
<dbReference type="GO" id="GO:0005524">
    <property type="term" value="F:ATP binding"/>
    <property type="evidence" value="ECO:0007669"/>
    <property type="project" value="UniProtKB-UniRule"/>
</dbReference>
<reference evidence="10 11" key="1">
    <citation type="journal article" date="2024" name="Science">
        <title>Giant polyketide synthase enzymes in the biosynthesis of giant marine polyether toxins.</title>
        <authorList>
            <person name="Fallon T.R."/>
            <person name="Shende V.V."/>
            <person name="Wierzbicki I.H."/>
            <person name="Pendleton A.L."/>
            <person name="Watervoot N.F."/>
            <person name="Auber R.P."/>
            <person name="Gonzalez D.J."/>
            <person name="Wisecaver J.H."/>
            <person name="Moore B.S."/>
        </authorList>
    </citation>
    <scope>NUCLEOTIDE SEQUENCE [LARGE SCALE GENOMIC DNA]</scope>
    <source>
        <strain evidence="10 11">12B1</strain>
    </source>
</reference>
<dbReference type="GO" id="GO:0005875">
    <property type="term" value="C:microtubule associated complex"/>
    <property type="evidence" value="ECO:0007669"/>
    <property type="project" value="TreeGrafter"/>
</dbReference>
<keyword evidence="4 6" id="KW-0067">ATP-binding</keyword>
<dbReference type="PANTHER" id="PTHR47969">
    <property type="entry name" value="CHROMOSOME-ASSOCIATED KINESIN KIF4A-RELATED"/>
    <property type="match status" value="1"/>
</dbReference>
<gene>
    <name evidence="10" type="ORF">AB1Y20_008183</name>
</gene>
<dbReference type="Pfam" id="PF00225">
    <property type="entry name" value="Kinesin"/>
    <property type="match status" value="1"/>
</dbReference>
<dbReference type="PROSITE" id="PS50067">
    <property type="entry name" value="KINESIN_MOTOR_2"/>
    <property type="match status" value="1"/>
</dbReference>
<keyword evidence="3 6" id="KW-0547">Nucleotide-binding</keyword>
<dbReference type="GO" id="GO:0003777">
    <property type="term" value="F:microtubule motor activity"/>
    <property type="evidence" value="ECO:0007669"/>
    <property type="project" value="InterPro"/>
</dbReference>
<dbReference type="GO" id="GO:0051231">
    <property type="term" value="P:spindle elongation"/>
    <property type="evidence" value="ECO:0007669"/>
    <property type="project" value="TreeGrafter"/>
</dbReference>
<dbReference type="Gene3D" id="3.40.850.10">
    <property type="entry name" value="Kinesin motor domain"/>
    <property type="match status" value="1"/>
</dbReference>
<proteinExistence type="inferred from homology"/>
<evidence type="ECO:0000256" key="6">
    <source>
        <dbReference type="PROSITE-ProRule" id="PRU00283"/>
    </source>
</evidence>
<dbReference type="InterPro" id="IPR001752">
    <property type="entry name" value="Kinesin_motor_dom"/>
</dbReference>
<accession>A0AB34ITN0</accession>
<keyword evidence="6" id="KW-0505">Motor protein</keyword>
<dbReference type="GO" id="GO:0007052">
    <property type="term" value="P:mitotic spindle organization"/>
    <property type="evidence" value="ECO:0007669"/>
    <property type="project" value="TreeGrafter"/>
</dbReference>
<evidence type="ECO:0000256" key="2">
    <source>
        <dbReference type="ARBA" id="ARBA00022490"/>
    </source>
</evidence>
<feature type="coiled-coil region" evidence="7">
    <location>
        <begin position="368"/>
        <end position="435"/>
    </location>
</feature>
<keyword evidence="5 7" id="KW-0175">Coiled coil</keyword>
<dbReference type="EMBL" id="JBGBPQ010000018">
    <property type="protein sequence ID" value="KAL1507337.1"/>
    <property type="molecule type" value="Genomic_DNA"/>
</dbReference>
<evidence type="ECO:0000256" key="7">
    <source>
        <dbReference type="SAM" id="Coils"/>
    </source>
</evidence>
<evidence type="ECO:0000256" key="8">
    <source>
        <dbReference type="SAM" id="MobiDB-lite"/>
    </source>
</evidence>
<dbReference type="PANTHER" id="PTHR47969:SF15">
    <property type="entry name" value="CHROMOSOME-ASSOCIATED KINESIN KIF4A-RELATED"/>
    <property type="match status" value="1"/>
</dbReference>
<evidence type="ECO:0000313" key="11">
    <source>
        <dbReference type="Proteomes" id="UP001515480"/>
    </source>
</evidence>
<dbReference type="GO" id="GO:0005737">
    <property type="term" value="C:cytoplasm"/>
    <property type="evidence" value="ECO:0007669"/>
    <property type="project" value="UniProtKB-SubCell"/>
</dbReference>